<protein>
    <submittedName>
        <fullName evidence="1">Uncharacterized protein</fullName>
    </submittedName>
</protein>
<dbReference type="AlphaFoldDB" id="A0A4R2BE42"/>
<dbReference type="RefSeq" id="WP_241993931.1">
    <property type="nucleotide sequence ID" value="NZ_JABUHM010000007.1"/>
</dbReference>
<reference evidence="1 2" key="1">
    <citation type="journal article" date="2015" name="Stand. Genomic Sci.">
        <title>Genomic Encyclopedia of Bacterial and Archaeal Type Strains, Phase III: the genomes of soil and plant-associated and newly described type strains.</title>
        <authorList>
            <person name="Whitman W.B."/>
            <person name="Woyke T."/>
            <person name="Klenk H.P."/>
            <person name="Zhou Y."/>
            <person name="Lilburn T.G."/>
            <person name="Beck B.J."/>
            <person name="De Vos P."/>
            <person name="Vandamme P."/>
            <person name="Eisen J.A."/>
            <person name="Garrity G."/>
            <person name="Hugenholtz P."/>
            <person name="Kyrpides N.C."/>
        </authorList>
    </citation>
    <scope>NUCLEOTIDE SEQUENCE [LARGE SCALE GENOMIC DNA]</scope>
    <source>
        <strain evidence="1 2">CV53</strain>
    </source>
</reference>
<gene>
    <name evidence="1" type="ORF">EV146_108214</name>
</gene>
<evidence type="ECO:0000313" key="1">
    <source>
        <dbReference type="EMBL" id="TCN24104.1"/>
    </source>
</evidence>
<organism evidence="1 2">
    <name type="scientific">Mesobacillus foraminis</name>
    <dbReference type="NCBI Taxonomy" id="279826"/>
    <lineage>
        <taxon>Bacteria</taxon>
        <taxon>Bacillati</taxon>
        <taxon>Bacillota</taxon>
        <taxon>Bacilli</taxon>
        <taxon>Bacillales</taxon>
        <taxon>Bacillaceae</taxon>
        <taxon>Mesobacillus</taxon>
    </lineage>
</organism>
<name>A0A4R2BE42_9BACI</name>
<accession>A0A4R2BE42</accession>
<keyword evidence="2" id="KW-1185">Reference proteome</keyword>
<dbReference type="EMBL" id="SLVV01000008">
    <property type="protein sequence ID" value="TCN24104.1"/>
    <property type="molecule type" value="Genomic_DNA"/>
</dbReference>
<proteinExistence type="predicted"/>
<evidence type="ECO:0000313" key="2">
    <source>
        <dbReference type="Proteomes" id="UP000295689"/>
    </source>
</evidence>
<dbReference type="Proteomes" id="UP000295689">
    <property type="component" value="Unassembled WGS sequence"/>
</dbReference>
<comment type="caution">
    <text evidence="1">The sequence shown here is derived from an EMBL/GenBank/DDBJ whole genome shotgun (WGS) entry which is preliminary data.</text>
</comment>
<sequence>MGKMDPKVKSKINRIAAESHAIARELEEIAEGIAREFKGIGVAQCSSSLQGAAQKYHRVSSELRRI</sequence>